<accession>A0A4D6KIN6</accession>
<dbReference type="InterPro" id="IPR054162">
    <property type="entry name" value="DUF6293_C"/>
</dbReference>
<sequence length="257" mass="28227">MHGSDSLRSVEEVHIAPLGYEYDRIGDPVVEYGVDTLHLLTDSELETTGYHERLERELTDHGVALAYHETDLDDVYDVLGRITTLIDEHQGDIVRVNVSSGPKLATVGAALACMATDASGYHVRTAEHLHPVAETPQTGETIMAEQLPSYPLETPTTDQVRILNYVDEHDTAAHTPNKSELIDFAEREGLAFISDSDPANDKAKFALLNNRIVEPLLEDGYVAVESVGRTKRISLTETGGNALRAFRHKLPAESDGE</sequence>
<evidence type="ECO:0000313" key="3">
    <source>
        <dbReference type="EMBL" id="QCD67135.1"/>
    </source>
</evidence>
<dbReference type="InterPro" id="IPR046260">
    <property type="entry name" value="HFX_2341-like_N"/>
</dbReference>
<proteinExistence type="predicted"/>
<dbReference type="RefSeq" id="WP_015763306.1">
    <property type="nucleotide sequence ID" value="NZ_CP039375.1"/>
</dbReference>
<organism evidence="3 4">
    <name type="scientific">Halomicrobium mukohataei</name>
    <dbReference type="NCBI Taxonomy" id="57705"/>
    <lineage>
        <taxon>Archaea</taxon>
        <taxon>Methanobacteriati</taxon>
        <taxon>Methanobacteriota</taxon>
        <taxon>Stenosarchaea group</taxon>
        <taxon>Halobacteria</taxon>
        <taxon>Halobacteriales</taxon>
        <taxon>Haloarculaceae</taxon>
        <taxon>Halomicrobium</taxon>
    </lineage>
</organism>
<gene>
    <name evidence="3" type="ORF">E5139_14885</name>
</gene>
<feature type="domain" description="DUF6293" evidence="2">
    <location>
        <begin position="146"/>
        <end position="246"/>
    </location>
</feature>
<dbReference type="GeneID" id="42180251"/>
<dbReference type="Proteomes" id="UP000297053">
    <property type="component" value="Chromosome"/>
</dbReference>
<evidence type="ECO:0000259" key="1">
    <source>
        <dbReference type="Pfam" id="PF19810"/>
    </source>
</evidence>
<dbReference type="Pfam" id="PF19810">
    <property type="entry name" value="HFX_2341_N"/>
    <property type="match status" value="1"/>
</dbReference>
<protein>
    <submittedName>
        <fullName evidence="3">Uncharacterized protein</fullName>
    </submittedName>
</protein>
<dbReference type="EMBL" id="CP039375">
    <property type="protein sequence ID" value="QCD67135.1"/>
    <property type="molecule type" value="Genomic_DNA"/>
</dbReference>
<dbReference type="AlphaFoldDB" id="A0A4D6KIN6"/>
<dbReference type="KEGG" id="halz:E5139_14885"/>
<name>A0A4D6KIN6_9EURY</name>
<reference evidence="3 4" key="2">
    <citation type="submission" date="2019-04" db="EMBL/GenBank/DDBJ databases">
        <authorList>
            <person name="Yang S."/>
            <person name="Wei W."/>
        </authorList>
    </citation>
    <scope>NUCLEOTIDE SEQUENCE [LARGE SCALE GENOMIC DNA]</scope>
    <source>
        <strain evidence="4">ZP60</strain>
    </source>
</reference>
<evidence type="ECO:0000313" key="4">
    <source>
        <dbReference type="Proteomes" id="UP000297053"/>
    </source>
</evidence>
<reference evidence="3 4" key="1">
    <citation type="submission" date="2019-04" db="EMBL/GenBank/DDBJ databases">
        <title>Complete genome sequence of Arthrobacter sp. ZXY-2 associated with effective atrazine degradation and salt adaptation.</title>
        <authorList>
            <person name="Zhao X."/>
        </authorList>
    </citation>
    <scope>NUCLEOTIDE SEQUENCE [LARGE SCALE GENOMIC DNA]</scope>
    <source>
        <strain evidence="4">ZP60</strain>
    </source>
</reference>
<feature type="domain" description="HFX-2341-like N-terminal" evidence="1">
    <location>
        <begin position="12"/>
        <end position="127"/>
    </location>
</feature>
<dbReference type="OMA" id="CDLTDVY"/>
<evidence type="ECO:0000259" key="2">
    <source>
        <dbReference type="Pfam" id="PF22665"/>
    </source>
</evidence>
<dbReference type="Pfam" id="PF22665">
    <property type="entry name" value="WHD_DUF6293"/>
    <property type="match status" value="1"/>
</dbReference>